<evidence type="ECO:0000256" key="3">
    <source>
        <dbReference type="ARBA" id="ARBA00022692"/>
    </source>
</evidence>
<proteinExistence type="predicted"/>
<dbReference type="GO" id="GO:0005886">
    <property type="term" value="C:plasma membrane"/>
    <property type="evidence" value="ECO:0007669"/>
    <property type="project" value="UniProtKB-SubCell"/>
</dbReference>
<evidence type="ECO:0000256" key="5">
    <source>
        <dbReference type="ARBA" id="ARBA00023136"/>
    </source>
</evidence>
<gene>
    <name evidence="7" type="ORF">SAMN05216366_1662</name>
</gene>
<feature type="transmembrane region" description="Helical" evidence="6">
    <location>
        <begin position="40"/>
        <end position="63"/>
    </location>
</feature>
<accession>A0A1H0VPL1</accession>
<protein>
    <submittedName>
        <fullName evidence="7">Threonine/homoserine/homoserine lactone efflux protein</fullName>
    </submittedName>
</protein>
<dbReference type="PANTHER" id="PTHR30086">
    <property type="entry name" value="ARGININE EXPORTER PROTEIN ARGO"/>
    <property type="match status" value="1"/>
</dbReference>
<evidence type="ECO:0000313" key="8">
    <source>
        <dbReference type="Proteomes" id="UP000182412"/>
    </source>
</evidence>
<dbReference type="InterPro" id="IPR001123">
    <property type="entry name" value="LeuE-type"/>
</dbReference>
<dbReference type="PANTHER" id="PTHR30086:SF20">
    <property type="entry name" value="ARGININE EXPORTER PROTEIN ARGO-RELATED"/>
    <property type="match status" value="1"/>
</dbReference>
<evidence type="ECO:0000256" key="1">
    <source>
        <dbReference type="ARBA" id="ARBA00004651"/>
    </source>
</evidence>
<feature type="transmembrane region" description="Helical" evidence="6">
    <location>
        <begin position="116"/>
        <end position="136"/>
    </location>
</feature>
<feature type="transmembrane region" description="Helical" evidence="6">
    <location>
        <begin position="185"/>
        <end position="204"/>
    </location>
</feature>
<comment type="subcellular location">
    <subcellularLocation>
        <location evidence="1">Cell membrane</location>
        <topology evidence="1">Multi-pass membrane protein</topology>
    </subcellularLocation>
</comment>
<evidence type="ECO:0000256" key="6">
    <source>
        <dbReference type="SAM" id="Phobius"/>
    </source>
</evidence>
<sequence length="205" mass="21820">MEINTVLYFLTASILLTLAPGPDNMYLLAKSLSSGARCGVALSAGLASGIVFHTTLVILGVAALIQSSALAFVGMKCIGAAYLLYLAWKAFHEDGELQIGEADDSAAYGVLYRRGVLMNVLNPKVLLFFLAFLPQFVDSSSEALSWHIAQLGAIFAFQAFVIFSLIAICAGSVRIFISRTKNLNRILGIMQGVVLTGIALAILLS</sequence>
<keyword evidence="5 6" id="KW-0472">Membrane</keyword>
<dbReference type="RefSeq" id="WP_074573692.1">
    <property type="nucleotide sequence ID" value="NZ_FNJQ01000066.1"/>
</dbReference>
<evidence type="ECO:0000256" key="2">
    <source>
        <dbReference type="ARBA" id="ARBA00022475"/>
    </source>
</evidence>
<evidence type="ECO:0000256" key="4">
    <source>
        <dbReference type="ARBA" id="ARBA00022989"/>
    </source>
</evidence>
<feature type="transmembrane region" description="Helical" evidence="6">
    <location>
        <begin position="148"/>
        <end position="173"/>
    </location>
</feature>
<dbReference type="PIRSF" id="PIRSF006324">
    <property type="entry name" value="LeuE"/>
    <property type="match status" value="1"/>
</dbReference>
<keyword evidence="3 6" id="KW-0812">Transmembrane</keyword>
<organism evidence="7 8">
    <name type="scientific">Selenomonas ruminantium</name>
    <dbReference type="NCBI Taxonomy" id="971"/>
    <lineage>
        <taxon>Bacteria</taxon>
        <taxon>Bacillati</taxon>
        <taxon>Bacillota</taxon>
        <taxon>Negativicutes</taxon>
        <taxon>Selenomonadales</taxon>
        <taxon>Selenomonadaceae</taxon>
        <taxon>Selenomonas</taxon>
    </lineage>
</organism>
<dbReference type="EMBL" id="FNJQ01000066">
    <property type="protein sequence ID" value="SDP80457.1"/>
    <property type="molecule type" value="Genomic_DNA"/>
</dbReference>
<keyword evidence="2" id="KW-1003">Cell membrane</keyword>
<dbReference type="OrthoDB" id="9784202at2"/>
<reference evidence="7 8" key="1">
    <citation type="submission" date="2016-10" db="EMBL/GenBank/DDBJ databases">
        <authorList>
            <person name="de Groot N.N."/>
        </authorList>
    </citation>
    <scope>NUCLEOTIDE SEQUENCE [LARGE SCALE GENOMIC DNA]</scope>
    <source>
        <strain evidence="7 8">S137</strain>
    </source>
</reference>
<keyword evidence="4 6" id="KW-1133">Transmembrane helix</keyword>
<evidence type="ECO:0000313" key="7">
    <source>
        <dbReference type="EMBL" id="SDP80457.1"/>
    </source>
</evidence>
<feature type="transmembrane region" description="Helical" evidence="6">
    <location>
        <begin position="6"/>
        <end position="28"/>
    </location>
</feature>
<dbReference type="GO" id="GO:0015171">
    <property type="term" value="F:amino acid transmembrane transporter activity"/>
    <property type="evidence" value="ECO:0007669"/>
    <property type="project" value="TreeGrafter"/>
</dbReference>
<dbReference type="AlphaFoldDB" id="A0A1H0VPL1"/>
<dbReference type="Pfam" id="PF01810">
    <property type="entry name" value="LysE"/>
    <property type="match status" value="1"/>
</dbReference>
<name>A0A1H0VPL1_SELRU</name>
<dbReference type="Proteomes" id="UP000182412">
    <property type="component" value="Unassembled WGS sequence"/>
</dbReference>